<evidence type="ECO:0000313" key="10">
    <source>
        <dbReference type="Proteomes" id="UP000011666"/>
    </source>
</evidence>
<dbReference type="STRING" id="1223545.GS4_05_01110"/>
<evidence type="ECO:0000256" key="2">
    <source>
        <dbReference type="ARBA" id="ARBA00022475"/>
    </source>
</evidence>
<dbReference type="InterPro" id="IPR036259">
    <property type="entry name" value="MFS_trans_sf"/>
</dbReference>
<feature type="transmembrane region" description="Helical" evidence="7">
    <location>
        <begin position="235"/>
        <end position="257"/>
    </location>
</feature>
<organism evidence="9 10">
    <name type="scientific">Gordonia soli NBRC 108243</name>
    <dbReference type="NCBI Taxonomy" id="1223545"/>
    <lineage>
        <taxon>Bacteria</taxon>
        <taxon>Bacillati</taxon>
        <taxon>Actinomycetota</taxon>
        <taxon>Actinomycetes</taxon>
        <taxon>Mycobacteriales</taxon>
        <taxon>Gordoniaceae</taxon>
        <taxon>Gordonia</taxon>
    </lineage>
</organism>
<name>M0QHM5_9ACTN</name>
<feature type="transmembrane region" description="Helical" evidence="7">
    <location>
        <begin position="116"/>
        <end position="136"/>
    </location>
</feature>
<protein>
    <submittedName>
        <fullName evidence="9">Putative major facilitator superfamily transporter</fullName>
    </submittedName>
</protein>
<dbReference type="InterPro" id="IPR020846">
    <property type="entry name" value="MFS_dom"/>
</dbReference>
<comment type="caution">
    <text evidence="9">The sequence shown here is derived from an EMBL/GenBank/DDBJ whole genome shotgun (WGS) entry which is preliminary data.</text>
</comment>
<dbReference type="PROSITE" id="PS50850">
    <property type="entry name" value="MFS"/>
    <property type="match status" value="1"/>
</dbReference>
<reference evidence="9 10" key="1">
    <citation type="submission" date="2013-01" db="EMBL/GenBank/DDBJ databases">
        <title>Whole genome shotgun sequence of Gordonia soli NBRC 108243.</title>
        <authorList>
            <person name="Isaki-Nakamura S."/>
            <person name="Hosoyama A."/>
            <person name="Tsuchikane K."/>
            <person name="Ando Y."/>
            <person name="Baba S."/>
            <person name="Ohji S."/>
            <person name="Hamada M."/>
            <person name="Tamura T."/>
            <person name="Yamazoe A."/>
            <person name="Yamazaki S."/>
            <person name="Fujita N."/>
        </authorList>
    </citation>
    <scope>NUCLEOTIDE SEQUENCE [LARGE SCALE GENOMIC DNA]</scope>
    <source>
        <strain evidence="9 10">NBRC 108243</strain>
    </source>
</reference>
<dbReference type="Pfam" id="PF07690">
    <property type="entry name" value="MFS_1"/>
    <property type="match status" value="1"/>
</dbReference>
<evidence type="ECO:0000256" key="3">
    <source>
        <dbReference type="ARBA" id="ARBA00022692"/>
    </source>
</evidence>
<keyword evidence="5 7" id="KW-0472">Membrane</keyword>
<feature type="region of interest" description="Disordered" evidence="6">
    <location>
        <begin position="430"/>
        <end position="464"/>
    </location>
</feature>
<feature type="transmembrane region" description="Helical" evidence="7">
    <location>
        <begin position="297"/>
        <end position="315"/>
    </location>
</feature>
<dbReference type="PANTHER" id="PTHR43124">
    <property type="entry name" value="PURINE EFFLUX PUMP PBUE"/>
    <property type="match status" value="1"/>
</dbReference>
<feature type="domain" description="Major facilitator superfamily (MFS) profile" evidence="8">
    <location>
        <begin position="20"/>
        <end position="413"/>
    </location>
</feature>
<keyword evidence="3 7" id="KW-0812">Transmembrane</keyword>
<keyword evidence="10" id="KW-1185">Reference proteome</keyword>
<keyword evidence="4 7" id="KW-1133">Transmembrane helix</keyword>
<evidence type="ECO:0000313" key="9">
    <source>
        <dbReference type="EMBL" id="GAC66902.1"/>
    </source>
</evidence>
<dbReference type="GO" id="GO:0005886">
    <property type="term" value="C:plasma membrane"/>
    <property type="evidence" value="ECO:0007669"/>
    <property type="project" value="UniProtKB-SubCell"/>
</dbReference>
<evidence type="ECO:0000256" key="7">
    <source>
        <dbReference type="SAM" id="Phobius"/>
    </source>
</evidence>
<evidence type="ECO:0000259" key="8">
    <source>
        <dbReference type="PROSITE" id="PS50850"/>
    </source>
</evidence>
<comment type="subcellular location">
    <subcellularLocation>
        <location evidence="1">Cell membrane</location>
        <topology evidence="1">Multi-pass membrane protein</topology>
    </subcellularLocation>
</comment>
<dbReference type="Proteomes" id="UP000011666">
    <property type="component" value="Unassembled WGS sequence"/>
</dbReference>
<feature type="transmembrane region" description="Helical" evidence="7">
    <location>
        <begin position="56"/>
        <end position="78"/>
    </location>
</feature>
<evidence type="ECO:0000256" key="1">
    <source>
        <dbReference type="ARBA" id="ARBA00004651"/>
    </source>
</evidence>
<feature type="transmembrane region" description="Helical" evidence="7">
    <location>
        <begin position="390"/>
        <end position="408"/>
    </location>
</feature>
<dbReference type="InterPro" id="IPR011701">
    <property type="entry name" value="MFS"/>
</dbReference>
<sequence length="464" mass="48039">MTDTRPAVTRRAVPSRLILLLGALMLAYMVNSLNKIVFPLVVDDIRVHFDLTLGQAGLQSTIFALGVGLAGIPGGFLLSRFKRKTIIVVGTLTFSVATVLTAFGIGFWSMLVTQTIAGVGEALQVTALLVVAAAALPNTPSAAVGSLNVVYGISAIIGPVVATQLLSTFGTWRAPLIALAIVGVLAAILVTLLVPTWLTERNEDDDREVAAAAVETEDVSDANVPDGLWNHNTRVLVGVGVIASIVSFGYFGMYPTFLKEHHGFSTSTVGIIVSIAGTGALLSILGGFLTDRFDPRAVLVGSQLAMAAIGAALYAGPGSFAWQLAWAIAGGVVSNGIIFVNMSAVLLKSVTPARAAQAAGLFVVCWFTPGAISGYIFGELVDLTSWSGAGLIQLTLGSLVAAAGFALLRPDRLRVSGPLARKRAARAVTLPDGASAAGSHESTEVPSSDEAADHRDEEPARVVG</sequence>
<dbReference type="InterPro" id="IPR050189">
    <property type="entry name" value="MFS_Efflux_Transporters"/>
</dbReference>
<gene>
    <name evidence="9" type="ORF">GS4_05_01110</name>
</gene>
<keyword evidence="2" id="KW-1003">Cell membrane</keyword>
<dbReference type="GO" id="GO:0022857">
    <property type="term" value="F:transmembrane transporter activity"/>
    <property type="evidence" value="ECO:0007669"/>
    <property type="project" value="InterPro"/>
</dbReference>
<dbReference type="SUPFAM" id="SSF103473">
    <property type="entry name" value="MFS general substrate transporter"/>
    <property type="match status" value="1"/>
</dbReference>
<dbReference type="EMBL" id="BANX01000005">
    <property type="protein sequence ID" value="GAC66902.1"/>
    <property type="molecule type" value="Genomic_DNA"/>
</dbReference>
<evidence type="ECO:0000256" key="6">
    <source>
        <dbReference type="SAM" id="MobiDB-lite"/>
    </source>
</evidence>
<dbReference type="PANTHER" id="PTHR43124:SF3">
    <property type="entry name" value="CHLORAMPHENICOL EFFLUX PUMP RV0191"/>
    <property type="match status" value="1"/>
</dbReference>
<feature type="transmembrane region" description="Helical" evidence="7">
    <location>
        <begin position="176"/>
        <end position="198"/>
    </location>
</feature>
<dbReference type="OrthoDB" id="8596007at2"/>
<feature type="transmembrane region" description="Helical" evidence="7">
    <location>
        <begin position="269"/>
        <end position="290"/>
    </location>
</feature>
<feature type="transmembrane region" description="Helical" evidence="7">
    <location>
        <begin position="148"/>
        <end position="170"/>
    </location>
</feature>
<dbReference type="RefSeq" id="WP_007617561.1">
    <property type="nucleotide sequence ID" value="NZ_BANX01000005.1"/>
</dbReference>
<evidence type="ECO:0000256" key="5">
    <source>
        <dbReference type="ARBA" id="ARBA00023136"/>
    </source>
</evidence>
<feature type="compositionally biased region" description="Basic and acidic residues" evidence="6">
    <location>
        <begin position="451"/>
        <end position="464"/>
    </location>
</feature>
<feature type="transmembrane region" description="Helical" evidence="7">
    <location>
        <begin position="321"/>
        <end position="347"/>
    </location>
</feature>
<accession>M0QHM5</accession>
<feature type="transmembrane region" description="Helical" evidence="7">
    <location>
        <begin position="359"/>
        <end position="378"/>
    </location>
</feature>
<dbReference type="Gene3D" id="1.20.1250.20">
    <property type="entry name" value="MFS general substrate transporter like domains"/>
    <property type="match status" value="1"/>
</dbReference>
<proteinExistence type="predicted"/>
<evidence type="ECO:0000256" key="4">
    <source>
        <dbReference type="ARBA" id="ARBA00022989"/>
    </source>
</evidence>
<dbReference type="eggNOG" id="COG2271">
    <property type="taxonomic scope" value="Bacteria"/>
</dbReference>
<dbReference type="AlphaFoldDB" id="M0QHM5"/>
<feature type="transmembrane region" description="Helical" evidence="7">
    <location>
        <begin position="85"/>
        <end position="110"/>
    </location>
</feature>